<dbReference type="AlphaFoldDB" id="A0AAD7CQG0"/>
<feature type="non-terminal residue" evidence="1">
    <location>
        <position position="103"/>
    </location>
</feature>
<dbReference type="Proteomes" id="UP001221757">
    <property type="component" value="Unassembled WGS sequence"/>
</dbReference>
<protein>
    <submittedName>
        <fullName evidence="1">Uncharacterized protein</fullName>
    </submittedName>
</protein>
<dbReference type="EMBL" id="JARKIE010000283">
    <property type="protein sequence ID" value="KAJ7658062.1"/>
    <property type="molecule type" value="Genomic_DNA"/>
</dbReference>
<evidence type="ECO:0000313" key="1">
    <source>
        <dbReference type="EMBL" id="KAJ7658062.1"/>
    </source>
</evidence>
<comment type="caution">
    <text evidence="1">The sequence shown here is derived from an EMBL/GenBank/DDBJ whole genome shotgun (WGS) entry which is preliminary data.</text>
</comment>
<sequence length="103" mass="10800">VSPTGTGFRWLAGDITVTACPDVGAETVHRPAVLFLQCVSFIISGSTYGGIPVYLPFSPPCAPFHFVDTSLGWARNPSCSLAVGPGLATLESTKRTKICLCTP</sequence>
<gene>
    <name evidence="1" type="ORF">B0H17DRAFT_1097252</name>
</gene>
<reference evidence="1" key="1">
    <citation type="submission" date="2023-03" db="EMBL/GenBank/DDBJ databases">
        <title>Massive genome expansion in bonnet fungi (Mycena s.s.) driven by repeated elements and novel gene families across ecological guilds.</title>
        <authorList>
            <consortium name="Lawrence Berkeley National Laboratory"/>
            <person name="Harder C.B."/>
            <person name="Miyauchi S."/>
            <person name="Viragh M."/>
            <person name="Kuo A."/>
            <person name="Thoen E."/>
            <person name="Andreopoulos B."/>
            <person name="Lu D."/>
            <person name="Skrede I."/>
            <person name="Drula E."/>
            <person name="Henrissat B."/>
            <person name="Morin E."/>
            <person name="Kohler A."/>
            <person name="Barry K."/>
            <person name="LaButti K."/>
            <person name="Morin E."/>
            <person name="Salamov A."/>
            <person name="Lipzen A."/>
            <person name="Mereny Z."/>
            <person name="Hegedus B."/>
            <person name="Baldrian P."/>
            <person name="Stursova M."/>
            <person name="Weitz H."/>
            <person name="Taylor A."/>
            <person name="Grigoriev I.V."/>
            <person name="Nagy L.G."/>
            <person name="Martin F."/>
            <person name="Kauserud H."/>
        </authorList>
    </citation>
    <scope>NUCLEOTIDE SEQUENCE</scope>
    <source>
        <strain evidence="1">CBHHK067</strain>
    </source>
</reference>
<accession>A0AAD7CQG0</accession>
<name>A0AAD7CQG0_MYCRO</name>
<organism evidence="1 2">
    <name type="scientific">Mycena rosella</name>
    <name type="common">Pink bonnet</name>
    <name type="synonym">Agaricus rosellus</name>
    <dbReference type="NCBI Taxonomy" id="1033263"/>
    <lineage>
        <taxon>Eukaryota</taxon>
        <taxon>Fungi</taxon>
        <taxon>Dikarya</taxon>
        <taxon>Basidiomycota</taxon>
        <taxon>Agaricomycotina</taxon>
        <taxon>Agaricomycetes</taxon>
        <taxon>Agaricomycetidae</taxon>
        <taxon>Agaricales</taxon>
        <taxon>Marasmiineae</taxon>
        <taxon>Mycenaceae</taxon>
        <taxon>Mycena</taxon>
    </lineage>
</organism>
<evidence type="ECO:0000313" key="2">
    <source>
        <dbReference type="Proteomes" id="UP001221757"/>
    </source>
</evidence>
<proteinExistence type="predicted"/>
<keyword evidence="2" id="KW-1185">Reference proteome</keyword>
<feature type="non-terminal residue" evidence="1">
    <location>
        <position position="1"/>
    </location>
</feature>